<dbReference type="InterPro" id="IPR002797">
    <property type="entry name" value="Polysacc_synth"/>
</dbReference>
<feature type="transmembrane region" description="Helical" evidence="6">
    <location>
        <begin position="79"/>
        <end position="104"/>
    </location>
</feature>
<evidence type="ECO:0000256" key="1">
    <source>
        <dbReference type="ARBA" id="ARBA00004651"/>
    </source>
</evidence>
<keyword evidence="3 6" id="KW-0812">Transmembrane</keyword>
<accession>A0A840APY6</accession>
<dbReference type="GO" id="GO:0005886">
    <property type="term" value="C:plasma membrane"/>
    <property type="evidence" value="ECO:0007669"/>
    <property type="project" value="UniProtKB-SubCell"/>
</dbReference>
<name>A0A840APY6_9HYPH</name>
<feature type="transmembrane region" description="Helical" evidence="6">
    <location>
        <begin position="427"/>
        <end position="449"/>
    </location>
</feature>
<keyword evidence="2" id="KW-1003">Cell membrane</keyword>
<feature type="transmembrane region" description="Helical" evidence="6">
    <location>
        <begin position="290"/>
        <end position="310"/>
    </location>
</feature>
<feature type="transmembrane region" description="Helical" evidence="6">
    <location>
        <begin position="214"/>
        <end position="236"/>
    </location>
</feature>
<feature type="transmembrane region" description="Helical" evidence="6">
    <location>
        <begin position="185"/>
        <end position="208"/>
    </location>
</feature>
<feature type="transmembrane region" description="Helical" evidence="6">
    <location>
        <begin position="369"/>
        <end position="390"/>
    </location>
</feature>
<dbReference type="RefSeq" id="WP_246409624.1">
    <property type="nucleotide sequence ID" value="NZ_JACIDS010000003.1"/>
</dbReference>
<proteinExistence type="predicted"/>
<feature type="transmembrane region" description="Helical" evidence="6">
    <location>
        <begin position="402"/>
        <end position="421"/>
    </location>
</feature>
<reference evidence="7 8" key="1">
    <citation type="submission" date="2020-08" db="EMBL/GenBank/DDBJ databases">
        <title>Genomic Encyclopedia of Type Strains, Phase IV (KMG-IV): sequencing the most valuable type-strain genomes for metagenomic binning, comparative biology and taxonomic classification.</title>
        <authorList>
            <person name="Goeker M."/>
        </authorList>
    </citation>
    <scope>NUCLEOTIDE SEQUENCE [LARGE SCALE GENOMIC DNA]</scope>
    <source>
        <strain evidence="7 8">DSM 25966</strain>
    </source>
</reference>
<dbReference type="Pfam" id="PF01943">
    <property type="entry name" value="Polysacc_synt"/>
    <property type="match status" value="1"/>
</dbReference>
<keyword evidence="5 6" id="KW-0472">Membrane</keyword>
<sequence>MRHPFARIVQRLAPPPLRRALAGPAGWADEVVFGSGERAVSQRIALTAFLIRIISAVIAYASQVLLARWMGDFEYGVYVLVWVGAVIVGGLACFGIQTAVVRFVPEYAERGDHDLLRGIILGSRLQGIASATALAGLGILGIWLLGDHIASYYVMPLYLAAICIPMLAIGEIQDGLARGFNWPDLALWPTFIIRPVLIIALTFAAIRLGALPDAVTAMIAAIVATYATALWQMLALARRARNVVPDGLRRFRPRTWVAVALPIFLVEGFFNLLTNVDILIVGQLRPPEEVAIYFAAVKTLALVHFVYFAVRAALMPRFSQYYAAGDRALFEAAVRDSLHWTFWPSLATVGLLLVFGQLLLAMFGPSFIAGYPLLYIFSVGLLFRAAIGPAESILTMAGEQRICAAVYAATFVVNLALNYALIPRFGLHGAATATAIALVLETIAVYLAVRWRLGLNCSIFHVTGARSLKRGTGTNGSQP</sequence>
<evidence type="ECO:0000256" key="2">
    <source>
        <dbReference type="ARBA" id="ARBA00022475"/>
    </source>
</evidence>
<dbReference type="Proteomes" id="UP000553963">
    <property type="component" value="Unassembled WGS sequence"/>
</dbReference>
<evidence type="ECO:0000256" key="6">
    <source>
        <dbReference type="SAM" id="Phobius"/>
    </source>
</evidence>
<keyword evidence="4 6" id="KW-1133">Transmembrane helix</keyword>
<feature type="transmembrane region" description="Helical" evidence="6">
    <location>
        <begin position="256"/>
        <end position="284"/>
    </location>
</feature>
<dbReference type="PANTHER" id="PTHR30250">
    <property type="entry name" value="PST FAMILY PREDICTED COLANIC ACID TRANSPORTER"/>
    <property type="match status" value="1"/>
</dbReference>
<dbReference type="PANTHER" id="PTHR30250:SF11">
    <property type="entry name" value="O-ANTIGEN TRANSPORTER-RELATED"/>
    <property type="match status" value="1"/>
</dbReference>
<feature type="transmembrane region" description="Helical" evidence="6">
    <location>
        <begin position="44"/>
        <end position="67"/>
    </location>
</feature>
<gene>
    <name evidence="7" type="ORF">GGR25_002742</name>
</gene>
<feature type="transmembrane region" description="Helical" evidence="6">
    <location>
        <begin position="125"/>
        <end position="146"/>
    </location>
</feature>
<comment type="caution">
    <text evidence="7">The sequence shown here is derived from an EMBL/GenBank/DDBJ whole genome shotgun (WGS) entry which is preliminary data.</text>
</comment>
<protein>
    <submittedName>
        <fullName evidence="7">O-antigen/teichoic acid export membrane protein</fullName>
    </submittedName>
</protein>
<feature type="transmembrane region" description="Helical" evidence="6">
    <location>
        <begin position="342"/>
        <end position="363"/>
    </location>
</feature>
<dbReference type="InterPro" id="IPR050833">
    <property type="entry name" value="Poly_Biosynth_Transport"/>
</dbReference>
<evidence type="ECO:0000256" key="3">
    <source>
        <dbReference type="ARBA" id="ARBA00022692"/>
    </source>
</evidence>
<feature type="transmembrane region" description="Helical" evidence="6">
    <location>
        <begin position="152"/>
        <end position="173"/>
    </location>
</feature>
<evidence type="ECO:0000256" key="5">
    <source>
        <dbReference type="ARBA" id="ARBA00023136"/>
    </source>
</evidence>
<evidence type="ECO:0000256" key="4">
    <source>
        <dbReference type="ARBA" id="ARBA00022989"/>
    </source>
</evidence>
<evidence type="ECO:0000313" key="7">
    <source>
        <dbReference type="EMBL" id="MBB3931692.1"/>
    </source>
</evidence>
<dbReference type="AlphaFoldDB" id="A0A840APY6"/>
<comment type="subcellular location">
    <subcellularLocation>
        <location evidence="1">Cell membrane</location>
        <topology evidence="1">Multi-pass membrane protein</topology>
    </subcellularLocation>
</comment>
<keyword evidence="8" id="KW-1185">Reference proteome</keyword>
<dbReference type="EMBL" id="JACIDS010000003">
    <property type="protein sequence ID" value="MBB3931692.1"/>
    <property type="molecule type" value="Genomic_DNA"/>
</dbReference>
<organism evidence="7 8">
    <name type="scientific">Kaistia hirudinis</name>
    <dbReference type="NCBI Taxonomy" id="1293440"/>
    <lineage>
        <taxon>Bacteria</taxon>
        <taxon>Pseudomonadati</taxon>
        <taxon>Pseudomonadota</taxon>
        <taxon>Alphaproteobacteria</taxon>
        <taxon>Hyphomicrobiales</taxon>
        <taxon>Kaistiaceae</taxon>
        <taxon>Kaistia</taxon>
    </lineage>
</organism>
<evidence type="ECO:0000313" key="8">
    <source>
        <dbReference type="Proteomes" id="UP000553963"/>
    </source>
</evidence>